<dbReference type="PROSITE" id="PS51126">
    <property type="entry name" value="DILUTE"/>
    <property type="match status" value="1"/>
</dbReference>
<dbReference type="Pfam" id="PF01843">
    <property type="entry name" value="DIL"/>
    <property type="match status" value="1"/>
</dbReference>
<evidence type="ECO:0000256" key="1">
    <source>
        <dbReference type="SAM" id="MobiDB-lite"/>
    </source>
</evidence>
<feature type="region of interest" description="Disordered" evidence="1">
    <location>
        <begin position="1173"/>
        <end position="1261"/>
    </location>
</feature>
<dbReference type="Pfam" id="PF00788">
    <property type="entry name" value="RA"/>
    <property type="match status" value="1"/>
</dbReference>
<dbReference type="SMART" id="SM01132">
    <property type="entry name" value="DIL"/>
    <property type="match status" value="1"/>
</dbReference>
<proteinExistence type="predicted"/>
<dbReference type="InterPro" id="IPR002710">
    <property type="entry name" value="Dilute_dom"/>
</dbReference>
<feature type="domain" description="Ras-associating" evidence="3">
    <location>
        <begin position="59"/>
        <end position="153"/>
    </location>
</feature>
<keyword evidence="6" id="KW-1185">Reference proteome</keyword>
<dbReference type="PROSITE" id="PS50106">
    <property type="entry name" value="PDZ"/>
    <property type="match status" value="1"/>
</dbReference>
<feature type="region of interest" description="Disordered" evidence="1">
    <location>
        <begin position="995"/>
        <end position="1040"/>
    </location>
</feature>
<dbReference type="InterPro" id="IPR028842">
    <property type="entry name" value="Afadin"/>
</dbReference>
<feature type="compositionally biased region" description="Polar residues" evidence="1">
    <location>
        <begin position="1070"/>
        <end position="1089"/>
    </location>
</feature>
<evidence type="ECO:0000259" key="2">
    <source>
        <dbReference type="PROSITE" id="PS50106"/>
    </source>
</evidence>
<feature type="compositionally biased region" description="Basic and acidic residues" evidence="1">
    <location>
        <begin position="177"/>
        <end position="197"/>
    </location>
</feature>
<dbReference type="PANTHER" id="PTHR10398">
    <property type="entry name" value="AFADIN"/>
    <property type="match status" value="1"/>
</dbReference>
<dbReference type="CDD" id="cd15471">
    <property type="entry name" value="Myo5p-like_CBD_afadin"/>
    <property type="match status" value="1"/>
</dbReference>
<accession>A0ABD1KID9</accession>
<dbReference type="PROSITE" id="PS50200">
    <property type="entry name" value="RA"/>
    <property type="match status" value="1"/>
</dbReference>
<feature type="domain" description="PDZ" evidence="2">
    <location>
        <begin position="680"/>
        <end position="766"/>
    </location>
</feature>
<dbReference type="Pfam" id="PF00595">
    <property type="entry name" value="PDZ"/>
    <property type="match status" value="1"/>
</dbReference>
<comment type="caution">
    <text evidence="5">The sequence shown here is derived from an EMBL/GenBank/DDBJ whole genome shotgun (WGS) entry which is preliminary data.</text>
</comment>
<feature type="region of interest" description="Disordered" evidence="1">
    <location>
        <begin position="850"/>
        <end position="903"/>
    </location>
</feature>
<dbReference type="Proteomes" id="UP001591681">
    <property type="component" value="Unassembled WGS sequence"/>
</dbReference>
<dbReference type="SUPFAM" id="SSF50156">
    <property type="entry name" value="PDZ domain-like"/>
    <property type="match status" value="1"/>
</dbReference>
<dbReference type="InterPro" id="IPR000159">
    <property type="entry name" value="RA_dom"/>
</dbReference>
<evidence type="ECO:0000313" key="5">
    <source>
        <dbReference type="EMBL" id="KAL2098852.1"/>
    </source>
</evidence>
<feature type="region of interest" description="Disordered" evidence="1">
    <location>
        <begin position="231"/>
        <end position="259"/>
    </location>
</feature>
<dbReference type="Gene3D" id="2.30.42.10">
    <property type="match status" value="1"/>
</dbReference>
<dbReference type="InterPro" id="IPR001478">
    <property type="entry name" value="PDZ"/>
</dbReference>
<feature type="compositionally biased region" description="Polar residues" evidence="1">
    <location>
        <begin position="242"/>
        <end position="253"/>
    </location>
</feature>
<feature type="region of interest" description="Disordered" evidence="1">
    <location>
        <begin position="157"/>
        <end position="197"/>
    </location>
</feature>
<feature type="compositionally biased region" description="Polar residues" evidence="1">
    <location>
        <begin position="878"/>
        <end position="891"/>
    </location>
</feature>
<sequence length="1278" mass="142424">MELVYGNYLSIMDVGTNREFVDAAFKEQERSRLSHVINQWNSKRLDLFEITQPDQDLKYHGVMRFYWEDQVSDNIATKCVRVSCEDTAQSVTETLLEKFRPDMKLKTDSYSLYEVHVNKDERRLALNEKPLLVQLSWIQNNCEGRFVLRNVKAIPQTAEEEKKEKSGIIQNFKRTLSKKEKKDKKKDSSGGCQDNKDRKENGYVTGIFLYTQTHLSSSIMCKNISDVTSNETLASGSRGPDRSQQAGQATQNKDNGDNYEGISTGMLPVSIRLPNGNEDAFLVAIVSYTNSSTVHFPLSPAYAFYLVGRSLLSRAYDSVDHIATITNKMAAMIDTVIEKHRTIAVSLAFWMANASELLNFLRQDRDLNPLTRPAQSSLAQLINQAFRHLSERLRKDLERHMPSFLTDAKEQSTKSPAIEGVLSCLVRAMSLLRRCRVNAAFGIQLFSQLLHFISAWLVNWLLGAASGLRGRPPRSHLWLETLRKRLSLVSAWAERQGLELAADCHLSLAMQAITLLSMSPHTMQDTKRIHEACFKLNSLQIRTLMANLPTIPMRMIDSLVAMAESTTDDLLKREGWEIQLEVDVDLHLPFLLPEDGYSCDSMQGIPHGFRDFLEPICHKGMIRQKPHTHPLAGFCSLIFNPISAGTWTLFFSRTDTLSSGPSALCYKTNSSGLMKPEVVMIALKKPLHRGLGLSIVAAKGPGQNKLGIFIRSIVKGGTAHIDGRLSTGDQLLSVNGQSLVGLTQEKAADILLHTSSVVNLEVVKSAAVFYGLEDVLSQPPPVVTRAETPERSSPCKKLVGMRGNQNATMLLRNRWEYRSNPNLAYPHTDAGEMSVDPVTPANKITSVSTGNLLEEPRLPSSSPNPVPECQREYLTLPTPRSHSSKEPQPTLSKGHPERPPGINTMRHARSQENLCEERRHPCILERPQTWKSQCDLAKQDASSQSIAIPVQPTSNIRAGNQGPLRASMTGVLMKTSQPTRIDVPASPSHGLSFVTFRPPAALPGGDQSHVRPHTLSRTPPHGAQPPPRQGQHLAPAPALAPVPAPAWSTLPRLHLAPSLSAQHKRLSARPQAQAQLTPPASKTHSSSRCLSPPSVIRTPGLTAEPAPGSGVRLDLWRREEQERLQKQYRHQAVGQLEQEVLQLQGKVQRTLEESERLRRLSLEWQFQRRLQEFQQSESDEEGDVDIKEHERRQEEEKRNVEAKPMEHSISQLLNEGQKEDSSTKGEVRGGTAGGDMVSSSNHEAVNGSHEGEDFSQVKAPEKLTFKERQKLFALAVSS</sequence>
<feature type="compositionally biased region" description="Basic and acidic residues" evidence="1">
    <location>
        <begin position="1216"/>
        <end position="1227"/>
    </location>
</feature>
<evidence type="ECO:0008006" key="7">
    <source>
        <dbReference type="Google" id="ProtNLM"/>
    </source>
</evidence>
<evidence type="ECO:0000259" key="4">
    <source>
        <dbReference type="PROSITE" id="PS51126"/>
    </source>
</evidence>
<dbReference type="InterPro" id="IPR036034">
    <property type="entry name" value="PDZ_sf"/>
</dbReference>
<evidence type="ECO:0000259" key="3">
    <source>
        <dbReference type="PROSITE" id="PS50200"/>
    </source>
</evidence>
<dbReference type="SUPFAM" id="SSF54236">
    <property type="entry name" value="Ubiquitin-like"/>
    <property type="match status" value="1"/>
</dbReference>
<feature type="domain" description="Dilute" evidence="4">
    <location>
        <begin position="327"/>
        <end position="565"/>
    </location>
</feature>
<name>A0ABD1KID9_9TELE</name>
<feature type="compositionally biased region" description="Basic and acidic residues" evidence="1">
    <location>
        <begin position="1184"/>
        <end position="1206"/>
    </location>
</feature>
<evidence type="ECO:0000313" key="6">
    <source>
        <dbReference type="Proteomes" id="UP001591681"/>
    </source>
</evidence>
<organism evidence="5 6">
    <name type="scientific">Coilia grayii</name>
    <name type="common">Gray's grenadier anchovy</name>
    <dbReference type="NCBI Taxonomy" id="363190"/>
    <lineage>
        <taxon>Eukaryota</taxon>
        <taxon>Metazoa</taxon>
        <taxon>Chordata</taxon>
        <taxon>Craniata</taxon>
        <taxon>Vertebrata</taxon>
        <taxon>Euteleostomi</taxon>
        <taxon>Actinopterygii</taxon>
        <taxon>Neopterygii</taxon>
        <taxon>Teleostei</taxon>
        <taxon>Clupei</taxon>
        <taxon>Clupeiformes</taxon>
        <taxon>Clupeoidei</taxon>
        <taxon>Engraulidae</taxon>
        <taxon>Coilinae</taxon>
        <taxon>Coilia</taxon>
    </lineage>
</organism>
<dbReference type="AlphaFoldDB" id="A0ABD1KID9"/>
<dbReference type="Gene3D" id="3.10.20.90">
    <property type="entry name" value="Phosphatidylinositol 3-kinase Catalytic Subunit, Chain A, domain 1"/>
    <property type="match status" value="1"/>
</dbReference>
<dbReference type="SMART" id="SM00228">
    <property type="entry name" value="PDZ"/>
    <property type="match status" value="1"/>
</dbReference>
<dbReference type="InterPro" id="IPR029071">
    <property type="entry name" value="Ubiquitin-like_domsf"/>
</dbReference>
<reference evidence="5 6" key="1">
    <citation type="submission" date="2024-09" db="EMBL/GenBank/DDBJ databases">
        <title>A chromosome-level genome assembly of Gray's grenadier anchovy, Coilia grayii.</title>
        <authorList>
            <person name="Fu Z."/>
        </authorList>
    </citation>
    <scope>NUCLEOTIDE SEQUENCE [LARGE SCALE GENOMIC DNA]</scope>
    <source>
        <strain evidence="5">G4</strain>
        <tissue evidence="5">Muscle</tissue>
    </source>
</reference>
<dbReference type="PANTHER" id="PTHR10398:SF2">
    <property type="entry name" value="AFADIN"/>
    <property type="match status" value="1"/>
</dbReference>
<dbReference type="SMART" id="SM00314">
    <property type="entry name" value="RA"/>
    <property type="match status" value="1"/>
</dbReference>
<feature type="region of interest" description="Disordered" evidence="1">
    <location>
        <begin position="1060"/>
        <end position="1109"/>
    </location>
</feature>
<gene>
    <name evidence="5" type="ORF">ACEWY4_005332</name>
</gene>
<protein>
    <recommendedName>
        <fullName evidence="7">Afadin-like</fullName>
    </recommendedName>
</protein>
<dbReference type="EMBL" id="JBHFQA010000005">
    <property type="protein sequence ID" value="KAL2098852.1"/>
    <property type="molecule type" value="Genomic_DNA"/>
</dbReference>
<dbReference type="InterPro" id="IPR037977">
    <property type="entry name" value="CBD_Afadin"/>
</dbReference>